<accession>A0A1G8ZNN6</accession>
<dbReference type="Gene3D" id="2.30.29.80">
    <property type="match status" value="1"/>
</dbReference>
<dbReference type="InterPro" id="IPR010879">
    <property type="entry name" value="DUF1508"/>
</dbReference>
<evidence type="ECO:0000313" key="2">
    <source>
        <dbReference type="EMBL" id="SDK16623.1"/>
    </source>
</evidence>
<dbReference type="STRING" id="1128970.SAMN04487935_2675"/>
<dbReference type="RefSeq" id="WP_091396464.1">
    <property type="nucleotide sequence ID" value="NZ_BKAI01000008.1"/>
</dbReference>
<dbReference type="AlphaFoldDB" id="A0A1G8ZNN6"/>
<sequence>MSQDPKFQLYKSSIDNQFYFRLKAKNGEIILSGEGYTTKQNAQLGIESVKKNALIDVHYELKDKLSNYTFNLKAANGEIIGRSENYTTAAARQTGMASVKKNASDAAVEDLD</sequence>
<feature type="domain" description="DUF1508" evidence="1">
    <location>
        <begin position="67"/>
        <end position="110"/>
    </location>
</feature>
<protein>
    <recommendedName>
        <fullName evidence="1">DUF1508 domain-containing protein</fullName>
    </recommendedName>
</protein>
<dbReference type="PANTHER" id="PTHR40606:SF1">
    <property type="entry name" value="UPF0339 PROTEIN YEGP"/>
    <property type="match status" value="1"/>
</dbReference>
<dbReference type="InterPro" id="IPR051141">
    <property type="entry name" value="UPF0339_domain"/>
</dbReference>
<name>A0A1G8ZNN6_9FLAO</name>
<dbReference type="Proteomes" id="UP000199580">
    <property type="component" value="Unassembled WGS sequence"/>
</dbReference>
<feature type="domain" description="DUF1508" evidence="1">
    <location>
        <begin position="15"/>
        <end position="57"/>
    </location>
</feature>
<proteinExistence type="predicted"/>
<evidence type="ECO:0000313" key="3">
    <source>
        <dbReference type="Proteomes" id="UP000199580"/>
    </source>
</evidence>
<keyword evidence="3" id="KW-1185">Reference proteome</keyword>
<dbReference type="Pfam" id="PF07411">
    <property type="entry name" value="DUF1508"/>
    <property type="match status" value="2"/>
</dbReference>
<dbReference type="SUPFAM" id="SSF160113">
    <property type="entry name" value="YegP-like"/>
    <property type="match status" value="2"/>
</dbReference>
<dbReference type="InterPro" id="IPR036913">
    <property type="entry name" value="YegP-like_sf"/>
</dbReference>
<dbReference type="EMBL" id="FNEZ01000004">
    <property type="protein sequence ID" value="SDK16623.1"/>
    <property type="molecule type" value="Genomic_DNA"/>
</dbReference>
<evidence type="ECO:0000259" key="1">
    <source>
        <dbReference type="Pfam" id="PF07411"/>
    </source>
</evidence>
<organism evidence="2 3">
    <name type="scientific">Flavobacterium noncentrifugens</name>
    <dbReference type="NCBI Taxonomy" id="1128970"/>
    <lineage>
        <taxon>Bacteria</taxon>
        <taxon>Pseudomonadati</taxon>
        <taxon>Bacteroidota</taxon>
        <taxon>Flavobacteriia</taxon>
        <taxon>Flavobacteriales</taxon>
        <taxon>Flavobacteriaceae</taxon>
        <taxon>Flavobacterium</taxon>
    </lineage>
</organism>
<reference evidence="2 3" key="1">
    <citation type="submission" date="2016-10" db="EMBL/GenBank/DDBJ databases">
        <authorList>
            <person name="de Groot N.N."/>
        </authorList>
    </citation>
    <scope>NUCLEOTIDE SEQUENCE [LARGE SCALE GENOMIC DNA]</scope>
    <source>
        <strain evidence="2 3">CGMCC 1.10076</strain>
    </source>
</reference>
<dbReference type="OrthoDB" id="9802792at2"/>
<dbReference type="PANTHER" id="PTHR40606">
    <property type="match status" value="1"/>
</dbReference>
<gene>
    <name evidence="2" type="ORF">SAMN04487935_2675</name>
</gene>